<evidence type="ECO:0000313" key="5">
    <source>
        <dbReference type="EnsemblMetazoa" id="AALFPA23_020892.P30848"/>
    </source>
</evidence>
<feature type="domain" description="RING-type" evidence="4">
    <location>
        <begin position="305"/>
        <end position="362"/>
    </location>
</feature>
<organism evidence="5 6">
    <name type="scientific">Aedes albopictus</name>
    <name type="common">Asian tiger mosquito</name>
    <name type="synonym">Stegomyia albopicta</name>
    <dbReference type="NCBI Taxonomy" id="7160"/>
    <lineage>
        <taxon>Eukaryota</taxon>
        <taxon>Metazoa</taxon>
        <taxon>Ecdysozoa</taxon>
        <taxon>Arthropoda</taxon>
        <taxon>Hexapoda</taxon>
        <taxon>Insecta</taxon>
        <taxon>Pterygota</taxon>
        <taxon>Neoptera</taxon>
        <taxon>Endopterygota</taxon>
        <taxon>Diptera</taxon>
        <taxon>Nematocera</taxon>
        <taxon>Culicoidea</taxon>
        <taxon>Culicidae</taxon>
        <taxon>Culicinae</taxon>
        <taxon>Aedini</taxon>
        <taxon>Aedes</taxon>
        <taxon>Stegomyia</taxon>
    </lineage>
</organism>
<evidence type="ECO:0000313" key="6">
    <source>
        <dbReference type="Proteomes" id="UP000069940"/>
    </source>
</evidence>
<keyword evidence="1 3" id="KW-0479">Metal-binding</keyword>
<dbReference type="Pfam" id="PF18891">
    <property type="entry name" value="FANCL_d3"/>
    <property type="match status" value="1"/>
</dbReference>
<sequence>MVEKFENMSEKQVKKENFLKKYSFLSETSHNRFIGCYDSKFTVRLVLPNFPDTEGSSVCAFHGIIPLDVQSMLKTGDSTEMLDNMLQYLDKYQETSTERVDLNVDSVLKIFKQLETVKHDHGCKIFSNSDVSKIKLSGFKAIDANFLEMERISDGDFQVTSHSLPDLGSSIELFKWHASPEAHAAAFVQILDQLDEFYSNLHTLDELCHVVEPVDIDTRTTWRIIKFNQKVFLKITLHPLQPASVVVAFLGPTAEIEYLRELYNTKLEDWDPESDVYTNLLRIFEIMAFPMRIEPGGLDDEGSQCGICMSYRDDRNKIPIISCDNEKCSLIFHIGCLKEWFMSLKDSRTFFAISVGTCPYCKQKVSSSFDELLNNLELNRTNPT</sequence>
<dbReference type="SMART" id="SM01197">
    <property type="entry name" value="FANCL_C"/>
    <property type="match status" value="1"/>
</dbReference>
<proteinExistence type="predicted"/>
<keyword evidence="1 3" id="KW-0863">Zinc-finger</keyword>
<dbReference type="GeneID" id="109402945"/>
<dbReference type="SUPFAM" id="SSF57850">
    <property type="entry name" value="RING/U-box"/>
    <property type="match status" value="1"/>
</dbReference>
<dbReference type="PANTHER" id="PTHR13206">
    <property type="entry name" value="UBIQUITIN LIGASE PROTEIN PHF9 FANCONI ANEMIA GROUP L PROTEIN"/>
    <property type="match status" value="1"/>
</dbReference>
<dbReference type="PANTHER" id="PTHR13206:SF0">
    <property type="entry name" value="E3 UBIQUITIN-PROTEIN LIGASE FANCL"/>
    <property type="match status" value="1"/>
</dbReference>
<dbReference type="InterPro" id="IPR044037">
    <property type="entry name" value="FANCL_d3"/>
</dbReference>
<dbReference type="Proteomes" id="UP000069940">
    <property type="component" value="Unassembled WGS sequence"/>
</dbReference>
<evidence type="ECO:0000259" key="4">
    <source>
        <dbReference type="PROSITE" id="PS50089"/>
    </source>
</evidence>
<dbReference type="InterPro" id="IPR043003">
    <property type="entry name" value="FANCL_d3_sf"/>
</dbReference>
<keyword evidence="6" id="KW-1185">Reference proteome</keyword>
<reference evidence="6" key="1">
    <citation type="journal article" date="2015" name="Proc. Natl. Acad. Sci. U.S.A.">
        <title>Genome sequence of the Asian Tiger mosquito, Aedes albopictus, reveals insights into its biology, genetics, and evolution.</title>
        <authorList>
            <person name="Chen X.G."/>
            <person name="Jiang X."/>
            <person name="Gu J."/>
            <person name="Xu M."/>
            <person name="Wu Y."/>
            <person name="Deng Y."/>
            <person name="Zhang C."/>
            <person name="Bonizzoni M."/>
            <person name="Dermauw W."/>
            <person name="Vontas J."/>
            <person name="Armbruster P."/>
            <person name="Huang X."/>
            <person name="Yang Y."/>
            <person name="Zhang H."/>
            <person name="He W."/>
            <person name="Peng H."/>
            <person name="Liu Y."/>
            <person name="Wu K."/>
            <person name="Chen J."/>
            <person name="Lirakis M."/>
            <person name="Topalis P."/>
            <person name="Van Leeuwen T."/>
            <person name="Hall A.B."/>
            <person name="Jiang X."/>
            <person name="Thorpe C."/>
            <person name="Mueller R.L."/>
            <person name="Sun C."/>
            <person name="Waterhouse R.M."/>
            <person name="Yan G."/>
            <person name="Tu Z.J."/>
            <person name="Fang X."/>
            <person name="James A.A."/>
        </authorList>
    </citation>
    <scope>NUCLEOTIDE SEQUENCE [LARGE SCALE GENOMIC DNA]</scope>
    <source>
        <strain evidence="6">Foshan</strain>
    </source>
</reference>
<protein>
    <recommendedName>
        <fullName evidence="4">RING-type domain-containing protein</fullName>
    </recommendedName>
</protein>
<evidence type="ECO:0000256" key="1">
    <source>
        <dbReference type="ARBA" id="ARBA00022771"/>
    </source>
</evidence>
<keyword evidence="2" id="KW-0862">Zinc</keyword>
<dbReference type="Pfam" id="PF11793">
    <property type="entry name" value="FANCL_C"/>
    <property type="match status" value="1"/>
</dbReference>
<dbReference type="PROSITE" id="PS50089">
    <property type="entry name" value="ZF_RING_2"/>
    <property type="match status" value="1"/>
</dbReference>
<dbReference type="EnsemblMetazoa" id="AALFPA23_020892.R30848">
    <property type="protein sequence ID" value="AALFPA23_020892.P30848"/>
    <property type="gene ID" value="AALFPA23_020892"/>
</dbReference>
<accession>A0ABM1ZR64</accession>
<dbReference type="Gene3D" id="3.30.40.10">
    <property type="entry name" value="Zinc/RING finger domain, C3HC4 (zinc finger)"/>
    <property type="match status" value="1"/>
</dbReference>
<dbReference type="RefSeq" id="XP_062703242.1">
    <property type="nucleotide sequence ID" value="XM_062847258.1"/>
</dbReference>
<dbReference type="InterPro" id="IPR026848">
    <property type="entry name" value="Fancl"/>
</dbReference>
<name>A0ABM1ZR64_AEDAL</name>
<reference evidence="5" key="2">
    <citation type="submission" date="2025-05" db="UniProtKB">
        <authorList>
            <consortium name="EnsemblMetazoa"/>
        </authorList>
    </citation>
    <scope>IDENTIFICATION</scope>
    <source>
        <strain evidence="5">Foshan</strain>
    </source>
</reference>
<dbReference type="InterPro" id="IPR001841">
    <property type="entry name" value="Znf_RING"/>
</dbReference>
<dbReference type="InterPro" id="IPR013083">
    <property type="entry name" value="Znf_RING/FYVE/PHD"/>
</dbReference>
<evidence type="ECO:0000256" key="2">
    <source>
        <dbReference type="ARBA" id="ARBA00022833"/>
    </source>
</evidence>
<dbReference type="Gene3D" id="3.10.110.20">
    <property type="entry name" value="RWD domain-like"/>
    <property type="match status" value="1"/>
</dbReference>
<dbReference type="InterPro" id="IPR026850">
    <property type="entry name" value="FANCL_C"/>
</dbReference>
<evidence type="ECO:0000256" key="3">
    <source>
        <dbReference type="PROSITE-ProRule" id="PRU00175"/>
    </source>
</evidence>